<evidence type="ECO:0000259" key="9">
    <source>
        <dbReference type="PROSITE" id="PS52035"/>
    </source>
</evidence>
<name>A0ABV6BEB4_9GAMM</name>
<dbReference type="EMBL" id="JBHLXP010000001">
    <property type="protein sequence ID" value="MFC0047845.1"/>
    <property type="molecule type" value="Genomic_DNA"/>
</dbReference>
<evidence type="ECO:0000256" key="3">
    <source>
        <dbReference type="ARBA" id="ARBA00022670"/>
    </source>
</evidence>
<comment type="caution">
    <text evidence="8">Lacks conserved residue(s) required for the propagation of feature annotation.</text>
</comment>
<evidence type="ECO:0000256" key="7">
    <source>
        <dbReference type="ARBA" id="ARBA00023049"/>
    </source>
</evidence>
<evidence type="ECO:0000256" key="2">
    <source>
        <dbReference type="ARBA" id="ARBA00005988"/>
    </source>
</evidence>
<dbReference type="SUPFAM" id="SSF53187">
    <property type="entry name" value="Zn-dependent exopeptidases"/>
    <property type="match status" value="1"/>
</dbReference>
<feature type="domain" description="Peptidase M14" evidence="9">
    <location>
        <begin position="1"/>
        <end position="334"/>
    </location>
</feature>
<comment type="caution">
    <text evidence="10">The sequence shown here is derived from an EMBL/GenBank/DDBJ whole genome shotgun (WGS) entry which is preliminary data.</text>
</comment>
<keyword evidence="6" id="KW-0862">Zinc</keyword>
<dbReference type="Pfam" id="PF00246">
    <property type="entry name" value="Peptidase_M14"/>
    <property type="match status" value="1"/>
</dbReference>
<proteinExistence type="inferred from homology"/>
<dbReference type="Proteomes" id="UP001589813">
    <property type="component" value="Unassembled WGS sequence"/>
</dbReference>
<evidence type="ECO:0000313" key="11">
    <source>
        <dbReference type="Proteomes" id="UP001589813"/>
    </source>
</evidence>
<evidence type="ECO:0000256" key="5">
    <source>
        <dbReference type="ARBA" id="ARBA00022801"/>
    </source>
</evidence>
<gene>
    <name evidence="10" type="ORF">ACFFJP_06055</name>
</gene>
<sequence length="334" mass="38332">MQDSLPELHQLELLLRHAPAPVSAQVLAMVSAADQQFPLYAISVGNAAPDKPVLLLTGGIHGLERIGTQVLLAYLESLCSRLRWDQQFAALFDRVQLYILPLLNPGGMARGWRSNARHVDLMRNAPQDCVEGAAFLVGGQRYSKFIPWFRGAADQLETESRVLCDFVQQRLFSAPFSLVLDCHSGFGQTDRLWFPYAKSSTQPIAHLAQMHRLRELLFQTYPHQNYIFEPQCRHYLCHGDLWDHLFDQSLLHQHLMLPLTLEMGSWNWVRKNPFQLFKSHGLFHPVKPHRVKRVLRSHLILFEFLLQATAASAHWLPTVDSRNAVEANDLWYSR</sequence>
<reference evidence="10 11" key="1">
    <citation type="submission" date="2024-09" db="EMBL/GenBank/DDBJ databases">
        <authorList>
            <person name="Sun Q."/>
            <person name="Mori K."/>
        </authorList>
    </citation>
    <scope>NUCLEOTIDE SEQUENCE [LARGE SCALE GENOMIC DNA]</scope>
    <source>
        <strain evidence="10 11">KCTC 23315</strain>
    </source>
</reference>
<keyword evidence="11" id="KW-1185">Reference proteome</keyword>
<dbReference type="Gene3D" id="3.40.630.10">
    <property type="entry name" value="Zn peptidases"/>
    <property type="match status" value="1"/>
</dbReference>
<evidence type="ECO:0000256" key="8">
    <source>
        <dbReference type="PROSITE-ProRule" id="PRU01379"/>
    </source>
</evidence>
<keyword evidence="3" id="KW-0645">Protease</keyword>
<dbReference type="InterPro" id="IPR000834">
    <property type="entry name" value="Peptidase_M14"/>
</dbReference>
<evidence type="ECO:0000313" key="10">
    <source>
        <dbReference type="EMBL" id="MFC0047845.1"/>
    </source>
</evidence>
<comment type="cofactor">
    <cofactor evidence="1">
        <name>Zn(2+)</name>
        <dbReference type="ChEBI" id="CHEBI:29105"/>
    </cofactor>
</comment>
<dbReference type="PANTHER" id="PTHR11705">
    <property type="entry name" value="PROTEASE FAMILY M14 CARBOXYPEPTIDASE A,B"/>
    <property type="match status" value="1"/>
</dbReference>
<evidence type="ECO:0000256" key="6">
    <source>
        <dbReference type="ARBA" id="ARBA00022833"/>
    </source>
</evidence>
<evidence type="ECO:0000256" key="4">
    <source>
        <dbReference type="ARBA" id="ARBA00022723"/>
    </source>
</evidence>
<organism evidence="10 11">
    <name type="scientific">Rheinheimera tilapiae</name>
    <dbReference type="NCBI Taxonomy" id="875043"/>
    <lineage>
        <taxon>Bacteria</taxon>
        <taxon>Pseudomonadati</taxon>
        <taxon>Pseudomonadota</taxon>
        <taxon>Gammaproteobacteria</taxon>
        <taxon>Chromatiales</taxon>
        <taxon>Chromatiaceae</taxon>
        <taxon>Rheinheimera</taxon>
    </lineage>
</organism>
<dbReference type="GO" id="GO:0004180">
    <property type="term" value="F:carboxypeptidase activity"/>
    <property type="evidence" value="ECO:0007669"/>
    <property type="project" value="UniProtKB-KW"/>
</dbReference>
<keyword evidence="4" id="KW-0479">Metal-binding</keyword>
<evidence type="ECO:0000256" key="1">
    <source>
        <dbReference type="ARBA" id="ARBA00001947"/>
    </source>
</evidence>
<accession>A0ABV6BEB4</accession>
<keyword evidence="10" id="KW-0121">Carboxypeptidase</keyword>
<protein>
    <submittedName>
        <fullName evidence="10">M14 family zinc carboxypeptidase</fullName>
    </submittedName>
</protein>
<dbReference type="PANTHER" id="PTHR11705:SF143">
    <property type="entry name" value="SLL0236 PROTEIN"/>
    <property type="match status" value="1"/>
</dbReference>
<dbReference type="InterPro" id="IPR057246">
    <property type="entry name" value="CARBOXYPEPT_ZN_1"/>
</dbReference>
<dbReference type="PROSITE" id="PS52035">
    <property type="entry name" value="PEPTIDASE_M14"/>
    <property type="match status" value="1"/>
</dbReference>
<comment type="similarity">
    <text evidence="2 8">Belongs to the peptidase M14 family.</text>
</comment>
<keyword evidence="5" id="KW-0378">Hydrolase</keyword>
<dbReference type="RefSeq" id="WP_377241471.1">
    <property type="nucleotide sequence ID" value="NZ_JBHLXP010000001.1"/>
</dbReference>
<keyword evidence="7" id="KW-0482">Metalloprotease</keyword>
<dbReference type="PROSITE" id="PS00132">
    <property type="entry name" value="CARBOXYPEPT_ZN_1"/>
    <property type="match status" value="1"/>
</dbReference>